<dbReference type="VEuPathDB" id="FungiDB:RhiirFUN_022181"/>
<evidence type="ECO:0000313" key="2">
    <source>
        <dbReference type="Proteomes" id="UP000684084"/>
    </source>
</evidence>
<protein>
    <submittedName>
        <fullName evidence="1">Uncharacterized protein</fullName>
    </submittedName>
</protein>
<name>A0A916EE03_9GLOM</name>
<dbReference type="AlphaFoldDB" id="A0A916EE03"/>
<reference evidence="1" key="1">
    <citation type="submission" date="2020-05" db="EMBL/GenBank/DDBJ databases">
        <authorList>
            <person name="Rincon C."/>
            <person name="Sanders R I."/>
            <person name="Robbins C."/>
            <person name="Chaturvedi A."/>
        </authorList>
    </citation>
    <scope>NUCLEOTIDE SEQUENCE</scope>
    <source>
        <strain evidence="1">CHB12</strain>
    </source>
</reference>
<evidence type="ECO:0000313" key="1">
    <source>
        <dbReference type="EMBL" id="CAB5380394.1"/>
    </source>
</evidence>
<organism evidence="1 2">
    <name type="scientific">Rhizophagus irregularis</name>
    <dbReference type="NCBI Taxonomy" id="588596"/>
    <lineage>
        <taxon>Eukaryota</taxon>
        <taxon>Fungi</taxon>
        <taxon>Fungi incertae sedis</taxon>
        <taxon>Mucoromycota</taxon>
        <taxon>Glomeromycotina</taxon>
        <taxon>Glomeromycetes</taxon>
        <taxon>Glomerales</taxon>
        <taxon>Glomeraceae</taxon>
        <taxon>Rhizophagus</taxon>
    </lineage>
</organism>
<proteinExistence type="predicted"/>
<accession>A0A916EE03</accession>
<dbReference type="OrthoDB" id="2303816at2759"/>
<sequence>MLNQQPTMIFEYLPIQPLLSCSAVTLAFFGCRLPPEDWLEEFLVLSIITTGSKFHTYFDNNNDLKFKL</sequence>
<dbReference type="Proteomes" id="UP000684084">
    <property type="component" value="Unassembled WGS sequence"/>
</dbReference>
<comment type="caution">
    <text evidence="1">The sequence shown here is derived from an EMBL/GenBank/DDBJ whole genome shotgun (WGS) entry which is preliminary data.</text>
</comment>
<dbReference type="EMBL" id="CAGKOT010000042">
    <property type="protein sequence ID" value="CAB5380394.1"/>
    <property type="molecule type" value="Genomic_DNA"/>
</dbReference>
<gene>
    <name evidence="1" type="ORF">CHRIB12_LOCUS17061</name>
</gene>